<feature type="region of interest" description="Disordered" evidence="1">
    <location>
        <begin position="105"/>
        <end position="126"/>
    </location>
</feature>
<evidence type="ECO:0000313" key="2">
    <source>
        <dbReference type="EMBL" id="DAD72381.1"/>
    </source>
</evidence>
<feature type="region of interest" description="Disordered" evidence="1">
    <location>
        <begin position="1"/>
        <end position="46"/>
    </location>
</feature>
<proteinExistence type="predicted"/>
<dbReference type="EMBL" id="BK015898">
    <property type="protein sequence ID" value="DAD72381.1"/>
    <property type="molecule type" value="Genomic_DNA"/>
</dbReference>
<accession>A0A8S5LQQ4</accession>
<sequence>MATKKKEDSKKKGSEKVKDEAKEAKRKARMEALKNRPAEQRPNSKQIDVIKINEKSEVRNYGYAVKNKEGYQGVVVTSVLVIEGKPTTTSVTFVPGNLTVKSKKGHGIICNPKSKKDKEEAGDSED</sequence>
<protein>
    <submittedName>
        <fullName evidence="2">Uncharacterized protein</fullName>
    </submittedName>
</protein>
<name>A0A8S5LQQ4_9CAUD</name>
<evidence type="ECO:0000256" key="1">
    <source>
        <dbReference type="SAM" id="MobiDB-lite"/>
    </source>
</evidence>
<feature type="compositionally biased region" description="Basic and acidic residues" evidence="1">
    <location>
        <begin position="114"/>
        <end position="126"/>
    </location>
</feature>
<organism evidence="2">
    <name type="scientific">Myoviridae sp. ctfJc17</name>
    <dbReference type="NCBI Taxonomy" id="2827612"/>
    <lineage>
        <taxon>Viruses</taxon>
        <taxon>Duplodnaviria</taxon>
        <taxon>Heunggongvirae</taxon>
        <taxon>Uroviricota</taxon>
        <taxon>Caudoviricetes</taxon>
    </lineage>
</organism>
<reference evidence="2" key="1">
    <citation type="journal article" date="2021" name="Proc. Natl. Acad. Sci. U.S.A.">
        <title>A Catalog of Tens of Thousands of Viruses from Human Metagenomes Reveals Hidden Associations with Chronic Diseases.</title>
        <authorList>
            <person name="Tisza M.J."/>
            <person name="Buck C.B."/>
        </authorList>
    </citation>
    <scope>NUCLEOTIDE SEQUENCE</scope>
    <source>
        <strain evidence="2">CtfJc17</strain>
    </source>
</reference>
<feature type="compositionally biased region" description="Basic and acidic residues" evidence="1">
    <location>
        <begin position="1"/>
        <end position="39"/>
    </location>
</feature>